<dbReference type="SUPFAM" id="SSF48403">
    <property type="entry name" value="Ankyrin repeat"/>
    <property type="match status" value="1"/>
</dbReference>
<reference evidence="1" key="1">
    <citation type="submission" date="2021-01" db="EMBL/GenBank/DDBJ databases">
        <authorList>
            <consortium name="Aspergillus puulaauensis MK2 genome sequencing consortium"/>
            <person name="Kazuki M."/>
            <person name="Futagami T."/>
        </authorList>
    </citation>
    <scope>NUCLEOTIDE SEQUENCE</scope>
    <source>
        <strain evidence="1">MK2</strain>
    </source>
</reference>
<gene>
    <name evidence="1" type="ORF">APUU_70311S</name>
</gene>
<dbReference type="KEGG" id="apuu:APUU_70311S"/>
<reference evidence="1" key="2">
    <citation type="submission" date="2021-02" db="EMBL/GenBank/DDBJ databases">
        <title>Aspergillus puulaauensis MK2 genome sequence.</title>
        <authorList>
            <person name="Futagami T."/>
            <person name="Mori K."/>
            <person name="Kadooka C."/>
            <person name="Tanaka T."/>
        </authorList>
    </citation>
    <scope>NUCLEOTIDE SEQUENCE</scope>
    <source>
        <strain evidence="1">MK2</strain>
    </source>
</reference>
<dbReference type="Proteomes" id="UP000654913">
    <property type="component" value="Chromosome 7"/>
</dbReference>
<evidence type="ECO:0000313" key="2">
    <source>
        <dbReference type="Proteomes" id="UP000654913"/>
    </source>
</evidence>
<keyword evidence="2" id="KW-1185">Reference proteome</keyword>
<organism evidence="1 2">
    <name type="scientific">Aspergillus puulaauensis</name>
    <dbReference type="NCBI Taxonomy" id="1220207"/>
    <lineage>
        <taxon>Eukaryota</taxon>
        <taxon>Fungi</taxon>
        <taxon>Dikarya</taxon>
        <taxon>Ascomycota</taxon>
        <taxon>Pezizomycotina</taxon>
        <taxon>Eurotiomycetes</taxon>
        <taxon>Eurotiomycetidae</taxon>
        <taxon>Eurotiales</taxon>
        <taxon>Aspergillaceae</taxon>
        <taxon>Aspergillus</taxon>
    </lineage>
</organism>
<sequence>MHLYPYKRPRRDYDTRTCSSPCRTQRPLRHSIIPDLESLADTALDGLDESIICDNMEALDYFLTSGCPAWDLRAGNNDDALKFIFRHGSDEVIAHVAKHPALRGSPLLHEGMELLVYRCREDLVEVLLAHGGVDINWRNFGGESMLSIAKGGEDWKIVEFLISKGAHK</sequence>
<evidence type="ECO:0008006" key="3">
    <source>
        <dbReference type="Google" id="ProtNLM"/>
    </source>
</evidence>
<accession>A0A7R7XVY0</accession>
<dbReference type="AlphaFoldDB" id="A0A7R7XVY0"/>
<dbReference type="GeneID" id="64978738"/>
<name>A0A7R7XVY0_9EURO</name>
<dbReference type="EMBL" id="AP024449">
    <property type="protein sequence ID" value="BCS28741.1"/>
    <property type="molecule type" value="Genomic_DNA"/>
</dbReference>
<protein>
    <recommendedName>
        <fullName evidence="3">Ankyrin repeat-containing domain protein</fullName>
    </recommendedName>
</protein>
<dbReference type="RefSeq" id="XP_041560927.1">
    <property type="nucleotide sequence ID" value="XM_041695170.1"/>
</dbReference>
<dbReference type="InterPro" id="IPR036770">
    <property type="entry name" value="Ankyrin_rpt-contain_sf"/>
</dbReference>
<proteinExistence type="predicted"/>
<dbReference type="Gene3D" id="1.25.40.20">
    <property type="entry name" value="Ankyrin repeat-containing domain"/>
    <property type="match status" value="1"/>
</dbReference>
<evidence type="ECO:0000313" key="1">
    <source>
        <dbReference type="EMBL" id="BCS28741.1"/>
    </source>
</evidence>